<reference evidence="2" key="2">
    <citation type="journal article" date="2021" name="PeerJ">
        <title>Extensive microbial diversity within the chicken gut microbiome revealed by metagenomics and culture.</title>
        <authorList>
            <person name="Gilroy R."/>
            <person name="Ravi A."/>
            <person name="Getino M."/>
            <person name="Pursley I."/>
            <person name="Horton D.L."/>
            <person name="Alikhan N.F."/>
            <person name="Baker D."/>
            <person name="Gharbi K."/>
            <person name="Hall N."/>
            <person name="Watson M."/>
            <person name="Adriaenssens E.M."/>
            <person name="Foster-Nyarko E."/>
            <person name="Jarju S."/>
            <person name="Secka A."/>
            <person name="Antonio M."/>
            <person name="Oren A."/>
            <person name="Chaudhuri R.R."/>
            <person name="La Ragione R."/>
            <person name="Hildebrand F."/>
            <person name="Pallen M.J."/>
        </authorList>
    </citation>
    <scope>NUCLEOTIDE SEQUENCE</scope>
    <source>
        <strain evidence="2">B1-8020</strain>
    </source>
</reference>
<sequence length="138" mass="16150">MNRRLQYLLELEGLTQAQFADRIGVGRASISHILNGRNKPGYEIISSILKKFPSINPDWLILGQGKPYRNQSETEHKTQPTLFNDVENTDIQNIKGDFTETEPRENEIKQRQQSSIQRKIKRITVYFDDNTFEEYYGK</sequence>
<dbReference type="SMART" id="SM00530">
    <property type="entry name" value="HTH_XRE"/>
    <property type="match status" value="1"/>
</dbReference>
<evidence type="ECO:0000313" key="2">
    <source>
        <dbReference type="EMBL" id="MBO8473190.1"/>
    </source>
</evidence>
<name>A0A9D9IJ83_9BACT</name>
<dbReference type="SUPFAM" id="SSF47413">
    <property type="entry name" value="lambda repressor-like DNA-binding domains"/>
    <property type="match status" value="1"/>
</dbReference>
<evidence type="ECO:0000313" key="3">
    <source>
        <dbReference type="Proteomes" id="UP000823604"/>
    </source>
</evidence>
<accession>A0A9D9IJ83</accession>
<dbReference type="GO" id="GO:0003677">
    <property type="term" value="F:DNA binding"/>
    <property type="evidence" value="ECO:0007669"/>
    <property type="project" value="InterPro"/>
</dbReference>
<dbReference type="InterPro" id="IPR010982">
    <property type="entry name" value="Lambda_DNA-bd_dom_sf"/>
</dbReference>
<dbReference type="PROSITE" id="PS50943">
    <property type="entry name" value="HTH_CROC1"/>
    <property type="match status" value="1"/>
</dbReference>
<dbReference type="AlphaFoldDB" id="A0A9D9IJ83"/>
<organism evidence="2 3">
    <name type="scientific">Candidatus Merdivivens pullicola</name>
    <dbReference type="NCBI Taxonomy" id="2840872"/>
    <lineage>
        <taxon>Bacteria</taxon>
        <taxon>Pseudomonadati</taxon>
        <taxon>Bacteroidota</taxon>
        <taxon>Bacteroidia</taxon>
        <taxon>Bacteroidales</taxon>
        <taxon>Muribaculaceae</taxon>
        <taxon>Muribaculaceae incertae sedis</taxon>
        <taxon>Candidatus Merdivivens</taxon>
    </lineage>
</organism>
<dbReference type="Pfam" id="PF01381">
    <property type="entry name" value="HTH_3"/>
    <property type="match status" value="1"/>
</dbReference>
<proteinExistence type="predicted"/>
<gene>
    <name evidence="2" type="ORF">IAB81_06120</name>
</gene>
<dbReference type="Gene3D" id="1.10.260.40">
    <property type="entry name" value="lambda repressor-like DNA-binding domains"/>
    <property type="match status" value="1"/>
</dbReference>
<dbReference type="EMBL" id="JADIMA010000060">
    <property type="protein sequence ID" value="MBO8473190.1"/>
    <property type="molecule type" value="Genomic_DNA"/>
</dbReference>
<evidence type="ECO:0000259" key="1">
    <source>
        <dbReference type="PROSITE" id="PS50943"/>
    </source>
</evidence>
<dbReference type="InterPro" id="IPR001387">
    <property type="entry name" value="Cro/C1-type_HTH"/>
</dbReference>
<protein>
    <submittedName>
        <fullName evidence="2">Helix-turn-helix transcriptional regulator</fullName>
    </submittedName>
</protein>
<dbReference type="CDD" id="cd00093">
    <property type="entry name" value="HTH_XRE"/>
    <property type="match status" value="1"/>
</dbReference>
<dbReference type="Proteomes" id="UP000823604">
    <property type="component" value="Unassembled WGS sequence"/>
</dbReference>
<feature type="domain" description="HTH cro/C1-type" evidence="1">
    <location>
        <begin position="5"/>
        <end position="60"/>
    </location>
</feature>
<reference evidence="2" key="1">
    <citation type="submission" date="2020-10" db="EMBL/GenBank/DDBJ databases">
        <authorList>
            <person name="Gilroy R."/>
        </authorList>
    </citation>
    <scope>NUCLEOTIDE SEQUENCE</scope>
    <source>
        <strain evidence="2">B1-8020</strain>
    </source>
</reference>
<comment type="caution">
    <text evidence="2">The sequence shown here is derived from an EMBL/GenBank/DDBJ whole genome shotgun (WGS) entry which is preliminary data.</text>
</comment>